<dbReference type="EC" id="2.3.1.-" evidence="6"/>
<comment type="subcellular location">
    <subcellularLocation>
        <location evidence="1">Cytoplasm</location>
    </subcellularLocation>
</comment>
<dbReference type="Proteomes" id="UP000575898">
    <property type="component" value="Unassembled WGS sequence"/>
</dbReference>
<sequence length="583" mass="65908">MAVENQGAVLDKLFETITETNKQWFEQLLKPLAATQPESTEQLMPNLIQGLMQNTSHLVEKQGEFYQKQMDLWMGMLGAHRGEERRTIIRPANQDRRFNAPEWEQYPLFDYIKQYYLLTGQWLTELVQGAELDEEAKDKALFFTKQYIDAMSPTNFPLTNPEVLKLAVETKGQSLADGLKNLAEDIQKGHISMTDESLFEVGRNLAVTPGEVVFENELLQLIQYTPTQAKVYERPLLVIPPCVNKYYLMDLQPDNSFVRYMVEQGYNTFLISWKNITPAEGHLTWEDYLEKGIFQATQVVQSIGKAEKINVLGFCIGGVLLSTALPIAKARGHDWYESATLMTVMVDHTDPGEISNFIDQALVRSRETRLADGGVISGKEIARTFSSLRANDLVWNYVVNNYLKGKTPPPFDLLYWNNDSANLPLPMHTFFLRTMYLDNALATPGTTELCGVKIDMKQVTLPVYNFAAREDHIAPWKTAYLTNALLGGPVRYVLGASGHIAGSINPVKLGKRNYWVNDNLNQSADAWLEGAESRPGSWWADWDAWLAPQSGKLVASPKTLGNRQYKPIEPAPGRYVKERAVKV</sequence>
<evidence type="ECO:0000256" key="2">
    <source>
        <dbReference type="ARBA" id="ARBA00022490"/>
    </source>
</evidence>
<evidence type="ECO:0000256" key="4">
    <source>
        <dbReference type="ARBA" id="ARBA00023315"/>
    </source>
</evidence>
<proteinExistence type="predicted"/>
<evidence type="ECO:0000256" key="3">
    <source>
        <dbReference type="ARBA" id="ARBA00022679"/>
    </source>
</evidence>
<dbReference type="RefSeq" id="WP_343074252.1">
    <property type="nucleotide sequence ID" value="NZ_JACHHY010000014.1"/>
</dbReference>
<keyword evidence="2" id="KW-0963">Cytoplasm</keyword>
<evidence type="ECO:0000313" key="6">
    <source>
        <dbReference type="EMBL" id="MBB5019160.1"/>
    </source>
</evidence>
<accession>A0A840ML70</accession>
<keyword evidence="7" id="KW-1185">Reference proteome</keyword>
<dbReference type="GO" id="GO:0042619">
    <property type="term" value="P:poly-hydroxybutyrate biosynthetic process"/>
    <property type="evidence" value="ECO:0007669"/>
    <property type="project" value="InterPro"/>
</dbReference>
<keyword evidence="4 6" id="KW-0012">Acyltransferase</keyword>
<dbReference type="PANTHER" id="PTHR36837:SF5">
    <property type="entry name" value="POLY-3-HYDROXYBUTYRATE SYNTHASE"/>
    <property type="match status" value="1"/>
</dbReference>
<dbReference type="AlphaFoldDB" id="A0A840ML70"/>
<dbReference type="GO" id="GO:0016746">
    <property type="term" value="F:acyltransferase activity"/>
    <property type="evidence" value="ECO:0007669"/>
    <property type="project" value="UniProtKB-KW"/>
</dbReference>
<feature type="domain" description="Poly-beta-hydroxybutyrate polymerase N-terminal" evidence="5">
    <location>
        <begin position="94"/>
        <end position="261"/>
    </location>
</feature>
<name>A0A840ML70_9PROT</name>
<dbReference type="Gene3D" id="3.40.50.1820">
    <property type="entry name" value="alpha/beta hydrolase"/>
    <property type="match status" value="1"/>
</dbReference>
<dbReference type="NCBIfam" id="TIGR01838">
    <property type="entry name" value="PHA_synth_I"/>
    <property type="match status" value="1"/>
</dbReference>
<dbReference type="InterPro" id="IPR010963">
    <property type="entry name" value="PHA_synth_I"/>
</dbReference>
<dbReference type="SUPFAM" id="SSF53474">
    <property type="entry name" value="alpha/beta-Hydrolases"/>
    <property type="match status" value="1"/>
</dbReference>
<gene>
    <name evidence="6" type="ORF">HNQ59_002458</name>
</gene>
<dbReference type="GO" id="GO:0005737">
    <property type="term" value="C:cytoplasm"/>
    <property type="evidence" value="ECO:0007669"/>
    <property type="project" value="UniProtKB-SubCell"/>
</dbReference>
<dbReference type="Pfam" id="PF07167">
    <property type="entry name" value="PhaC_N"/>
    <property type="match status" value="1"/>
</dbReference>
<dbReference type="EMBL" id="JACHHY010000014">
    <property type="protein sequence ID" value="MBB5019160.1"/>
    <property type="molecule type" value="Genomic_DNA"/>
</dbReference>
<comment type="caution">
    <text evidence="6">The sequence shown here is derived from an EMBL/GenBank/DDBJ whole genome shotgun (WGS) entry which is preliminary data.</text>
</comment>
<evidence type="ECO:0000313" key="7">
    <source>
        <dbReference type="Proteomes" id="UP000575898"/>
    </source>
</evidence>
<dbReference type="InterPro" id="IPR029058">
    <property type="entry name" value="AB_hydrolase_fold"/>
</dbReference>
<reference evidence="6 7" key="1">
    <citation type="submission" date="2020-08" db="EMBL/GenBank/DDBJ databases">
        <title>Genomic Encyclopedia of Type Strains, Phase IV (KMG-IV): sequencing the most valuable type-strain genomes for metagenomic binning, comparative biology and taxonomic classification.</title>
        <authorList>
            <person name="Goeker M."/>
        </authorList>
    </citation>
    <scope>NUCLEOTIDE SEQUENCE [LARGE SCALE GENOMIC DNA]</scope>
    <source>
        <strain evidence="6 7">DSM 27165</strain>
    </source>
</reference>
<dbReference type="InterPro" id="IPR010941">
    <property type="entry name" value="PhaC_N"/>
</dbReference>
<dbReference type="InterPro" id="IPR051321">
    <property type="entry name" value="PHA/PHB_synthase"/>
</dbReference>
<organism evidence="6 7">
    <name type="scientific">Chitinivorax tropicus</name>
    <dbReference type="NCBI Taxonomy" id="714531"/>
    <lineage>
        <taxon>Bacteria</taxon>
        <taxon>Pseudomonadati</taxon>
        <taxon>Pseudomonadota</taxon>
        <taxon>Betaproteobacteria</taxon>
        <taxon>Chitinivorax</taxon>
    </lineage>
</organism>
<evidence type="ECO:0000256" key="1">
    <source>
        <dbReference type="ARBA" id="ARBA00004496"/>
    </source>
</evidence>
<evidence type="ECO:0000259" key="5">
    <source>
        <dbReference type="Pfam" id="PF07167"/>
    </source>
</evidence>
<protein>
    <submittedName>
        <fullName evidence="6">Polyhydroxyalkanoate synthase</fullName>
        <ecNumber evidence="6">2.3.1.-</ecNumber>
    </submittedName>
</protein>
<keyword evidence="3 6" id="KW-0808">Transferase</keyword>
<dbReference type="PANTHER" id="PTHR36837">
    <property type="entry name" value="POLY(3-HYDROXYALKANOATE) POLYMERASE SUBUNIT PHAC"/>
    <property type="match status" value="1"/>
</dbReference>